<dbReference type="InterPro" id="IPR051850">
    <property type="entry name" value="Polysacch_Lyase_4"/>
</dbReference>
<sequence>MLILALAQRWSYIVGNKHSRDGPAAEFFVPDSYSKYINKVLVNKPNLRFRQYRLGDRYAELFFDTDLVYTVGVGDYRKDWFFAQKERQ</sequence>
<keyword evidence="2" id="KW-0456">Lyase</keyword>
<evidence type="ECO:0000313" key="3">
    <source>
        <dbReference type="Proteomes" id="UP000554482"/>
    </source>
</evidence>
<comment type="caution">
    <text evidence="2">The sequence shown here is derived from an EMBL/GenBank/DDBJ whole genome shotgun (WGS) entry which is preliminary data.</text>
</comment>
<protein>
    <submittedName>
        <fullName evidence="2">Rhamnogalacturonate lyase</fullName>
    </submittedName>
</protein>
<dbReference type="PANTHER" id="PTHR32018">
    <property type="entry name" value="RHAMNOGALACTURONATE LYASE FAMILY PROTEIN"/>
    <property type="match status" value="1"/>
</dbReference>
<dbReference type="PANTHER" id="PTHR32018:SF1">
    <property type="entry name" value="RHAMNOGALACTURONAN ENDOLYASE"/>
    <property type="match status" value="1"/>
</dbReference>
<organism evidence="2 3">
    <name type="scientific">Thalictrum thalictroides</name>
    <name type="common">Rue-anemone</name>
    <name type="synonym">Anemone thalictroides</name>
    <dbReference type="NCBI Taxonomy" id="46969"/>
    <lineage>
        <taxon>Eukaryota</taxon>
        <taxon>Viridiplantae</taxon>
        <taxon>Streptophyta</taxon>
        <taxon>Embryophyta</taxon>
        <taxon>Tracheophyta</taxon>
        <taxon>Spermatophyta</taxon>
        <taxon>Magnoliopsida</taxon>
        <taxon>Ranunculales</taxon>
        <taxon>Ranunculaceae</taxon>
        <taxon>Thalictroideae</taxon>
        <taxon>Thalictrum</taxon>
    </lineage>
</organism>
<dbReference type="AlphaFoldDB" id="A0A7J6W9H0"/>
<dbReference type="OrthoDB" id="2130367at2759"/>
<name>A0A7J6W9H0_THATH</name>
<dbReference type="InterPro" id="IPR029411">
    <property type="entry name" value="RG-lyase_III"/>
</dbReference>
<keyword evidence="3" id="KW-1185">Reference proteome</keyword>
<feature type="domain" description="Rhamnogalacturonan lyase" evidence="1">
    <location>
        <begin position="21"/>
        <end position="87"/>
    </location>
</feature>
<evidence type="ECO:0000259" key="1">
    <source>
        <dbReference type="Pfam" id="PF14683"/>
    </source>
</evidence>
<evidence type="ECO:0000313" key="2">
    <source>
        <dbReference type="EMBL" id="KAF5193240.1"/>
    </source>
</evidence>
<gene>
    <name evidence="2" type="ORF">FRX31_017173</name>
</gene>
<dbReference type="GO" id="GO:0016829">
    <property type="term" value="F:lyase activity"/>
    <property type="evidence" value="ECO:0007669"/>
    <property type="project" value="UniProtKB-KW"/>
</dbReference>
<dbReference type="Pfam" id="PF14683">
    <property type="entry name" value="CBM-like"/>
    <property type="match status" value="1"/>
</dbReference>
<dbReference type="Proteomes" id="UP000554482">
    <property type="component" value="Unassembled WGS sequence"/>
</dbReference>
<reference evidence="2 3" key="1">
    <citation type="submission" date="2020-06" db="EMBL/GenBank/DDBJ databases">
        <title>Transcriptomic and genomic resources for Thalictrum thalictroides and T. hernandezii: Facilitating candidate gene discovery in an emerging model plant lineage.</title>
        <authorList>
            <person name="Arias T."/>
            <person name="Riano-Pachon D.M."/>
            <person name="Di Stilio V.S."/>
        </authorList>
    </citation>
    <scope>NUCLEOTIDE SEQUENCE [LARGE SCALE GENOMIC DNA]</scope>
    <source>
        <strain evidence="3">cv. WT478/WT964</strain>
        <tissue evidence="2">Leaves</tissue>
    </source>
</reference>
<dbReference type="EMBL" id="JABWDY010020335">
    <property type="protein sequence ID" value="KAF5193240.1"/>
    <property type="molecule type" value="Genomic_DNA"/>
</dbReference>
<proteinExistence type="predicted"/>
<accession>A0A7J6W9H0</accession>